<evidence type="ECO:0000256" key="6">
    <source>
        <dbReference type="ARBA" id="ARBA00023016"/>
    </source>
</evidence>
<dbReference type="SUPFAM" id="SSF55874">
    <property type="entry name" value="ATPase domain of HSP90 chaperone/DNA topoisomerase II/histidine kinase"/>
    <property type="match status" value="1"/>
</dbReference>
<dbReference type="FunFam" id="3.40.50.11260:FF:000004">
    <property type="entry name" value="Heat shock protein 75 mitochondrial"/>
    <property type="match status" value="1"/>
</dbReference>
<dbReference type="Gene3D" id="3.40.50.11260">
    <property type="match status" value="1"/>
</dbReference>
<dbReference type="STRING" id="81824.A9UR11"/>
<feature type="binding site" evidence="8">
    <location>
        <begin position="179"/>
        <end position="184"/>
    </location>
    <ligand>
        <name>ATP</name>
        <dbReference type="ChEBI" id="CHEBI:30616"/>
    </ligand>
</feature>
<accession>A9UR11</accession>
<evidence type="ECO:0000256" key="3">
    <source>
        <dbReference type="ARBA" id="ARBA00022490"/>
    </source>
</evidence>
<dbReference type="GO" id="GO:0140662">
    <property type="term" value="F:ATP-dependent protein folding chaperone"/>
    <property type="evidence" value="ECO:0007669"/>
    <property type="project" value="InterPro"/>
</dbReference>
<dbReference type="Pfam" id="PF00183">
    <property type="entry name" value="HSP90"/>
    <property type="match status" value="1"/>
</dbReference>
<evidence type="ECO:0000256" key="2">
    <source>
        <dbReference type="ARBA" id="ARBA00008239"/>
    </source>
</evidence>
<keyword evidence="10" id="KW-1185">Reference proteome</keyword>
<dbReference type="NCBIfam" id="NF003555">
    <property type="entry name" value="PRK05218.1"/>
    <property type="match status" value="1"/>
</dbReference>
<comment type="similarity">
    <text evidence="2">Belongs to the heat shock protein 90 family.</text>
</comment>
<gene>
    <name evidence="9" type="ORF">MONBRDRAFT_31056</name>
</gene>
<dbReference type="FunFam" id="3.30.230.80:FF:000004">
    <property type="entry name" value="Heat shock protein 75 kDa"/>
    <property type="match status" value="1"/>
</dbReference>
<evidence type="ECO:0000256" key="1">
    <source>
        <dbReference type="ARBA" id="ARBA00004496"/>
    </source>
</evidence>
<dbReference type="Gene3D" id="3.30.230.80">
    <property type="match status" value="1"/>
</dbReference>
<evidence type="ECO:0000256" key="8">
    <source>
        <dbReference type="PIRSR" id="PIRSR002583-1"/>
    </source>
</evidence>
<dbReference type="GO" id="GO:0006457">
    <property type="term" value="P:protein folding"/>
    <property type="evidence" value="ECO:0000318"/>
    <property type="project" value="GO_Central"/>
</dbReference>
<feature type="binding site" evidence="8">
    <location>
        <position position="86"/>
    </location>
    <ligand>
        <name>ATP</name>
        <dbReference type="ChEBI" id="CHEBI:30616"/>
    </ligand>
</feature>
<keyword evidence="6" id="KW-0346">Stress response</keyword>
<dbReference type="GO" id="GO:0016887">
    <property type="term" value="F:ATP hydrolysis activity"/>
    <property type="evidence" value="ECO:0000318"/>
    <property type="project" value="GO_Central"/>
</dbReference>
<dbReference type="HAMAP" id="MF_00505">
    <property type="entry name" value="HSP90"/>
    <property type="match status" value="1"/>
</dbReference>
<dbReference type="GO" id="GO:0005743">
    <property type="term" value="C:mitochondrial inner membrane"/>
    <property type="evidence" value="ECO:0000318"/>
    <property type="project" value="GO_Central"/>
</dbReference>
<dbReference type="SUPFAM" id="SSF54211">
    <property type="entry name" value="Ribosomal protein S5 domain 2-like"/>
    <property type="match status" value="1"/>
</dbReference>
<sequence>MLPATTARRAMALVTGLRRPLLARGSVVAPIRSWRGLHASVTKASENTPAADLEHRESHTFQAETSKLLNIVASSLYSEREVFVRELISNASDALEKLRYIQATGQDVAFPETPLEITIEADQERNTLIISDTGIGMNHDELVSNLGTIARSGSKEFMESLADGAQTGAADAREKIIGQFGVGFYSGFMVAEKMTVYTQSHAATEKAWLWESEGLGSYTVAPASQVVRGTRIELKLRDDAREFADAGRIKDIIKKYSNFVGFPVKVNNEVINSIQPLWTLPASSITPEQHEEFYRFIGNSYDTPQFVMQYSADAPLMIRSLLYTPTSNPETFLGPGQVQMQISLYCRKVLISNDLEKMFPSWMRFVKGVVDSEDIPLNLSREMLQDSALIRKIGNIVVGRYIKHLESQIKEDRTKFEVFFSEFHRFLMEGMITDYAHQKGLSRLLMAETSTKPAGAMSTLSEYIERMPEGQKEIYYVIAKSREAALASPYMEMMKHKESEVLIFTDPVYDLVLRQLNEFEGKEILSVESSRVESESEESNGELSETEAAAFKGWLKMTIGDTAVREIKTSSRLVDTPAIIVDHDSVALRQLQQMQNSGMGLTLPPQVLSINLKHDVVKGIHEMYQKDSASDMAALAARQLFVNAQIAAGLVDDAKNLLPQLSQVLQELCRANGQAAQ</sequence>
<dbReference type="GO" id="GO:0005524">
    <property type="term" value="F:ATP binding"/>
    <property type="evidence" value="ECO:0000318"/>
    <property type="project" value="GO_Central"/>
</dbReference>
<dbReference type="Gene3D" id="3.30.565.10">
    <property type="entry name" value="Histidine kinase-like ATPase, C-terminal domain"/>
    <property type="match status" value="1"/>
</dbReference>
<dbReference type="InterPro" id="IPR020568">
    <property type="entry name" value="Ribosomal_Su5_D2-typ_SF"/>
</dbReference>
<dbReference type="EMBL" id="CH991543">
    <property type="protein sequence ID" value="EDQ92695.1"/>
    <property type="molecule type" value="Genomic_DNA"/>
</dbReference>
<dbReference type="FunCoup" id="A9UR11">
    <property type="interactions" value="1152"/>
</dbReference>
<dbReference type="Gene3D" id="1.20.120.790">
    <property type="entry name" value="Heat shock protein 90, C-terminal domain"/>
    <property type="match status" value="1"/>
</dbReference>
<organism evidence="9 10">
    <name type="scientific">Monosiga brevicollis</name>
    <name type="common">Choanoflagellate</name>
    <dbReference type="NCBI Taxonomy" id="81824"/>
    <lineage>
        <taxon>Eukaryota</taxon>
        <taxon>Choanoflagellata</taxon>
        <taxon>Craspedida</taxon>
        <taxon>Salpingoecidae</taxon>
        <taxon>Monosiga</taxon>
    </lineage>
</organism>
<protein>
    <recommendedName>
        <fullName evidence="11">Histidine kinase/HSP90-like ATPase domain-containing protein</fullName>
    </recommendedName>
</protein>
<reference evidence="9 10" key="1">
    <citation type="journal article" date="2008" name="Nature">
        <title>The genome of the choanoflagellate Monosiga brevicollis and the origin of metazoans.</title>
        <authorList>
            <consortium name="JGI Sequencing"/>
            <person name="King N."/>
            <person name="Westbrook M.J."/>
            <person name="Young S.L."/>
            <person name="Kuo A."/>
            <person name="Abedin M."/>
            <person name="Chapman J."/>
            <person name="Fairclough S."/>
            <person name="Hellsten U."/>
            <person name="Isogai Y."/>
            <person name="Letunic I."/>
            <person name="Marr M."/>
            <person name="Pincus D."/>
            <person name="Putnam N."/>
            <person name="Rokas A."/>
            <person name="Wright K.J."/>
            <person name="Zuzow R."/>
            <person name="Dirks W."/>
            <person name="Good M."/>
            <person name="Goodstein D."/>
            <person name="Lemons D."/>
            <person name="Li W."/>
            <person name="Lyons J.B."/>
            <person name="Morris A."/>
            <person name="Nichols S."/>
            <person name="Richter D.J."/>
            <person name="Salamov A."/>
            <person name="Bork P."/>
            <person name="Lim W.A."/>
            <person name="Manning G."/>
            <person name="Miller W.T."/>
            <person name="McGinnis W."/>
            <person name="Shapiro H."/>
            <person name="Tjian R."/>
            <person name="Grigoriev I.V."/>
            <person name="Rokhsar D."/>
        </authorList>
    </citation>
    <scope>NUCLEOTIDE SEQUENCE [LARGE SCALE GENOMIC DNA]</scope>
    <source>
        <strain evidence="10">MX1 / ATCC 50154</strain>
    </source>
</reference>
<dbReference type="CDD" id="cd16927">
    <property type="entry name" value="HATPase_Hsp90-like"/>
    <property type="match status" value="1"/>
</dbReference>
<feature type="binding site" evidence="8">
    <location>
        <position position="230"/>
    </location>
    <ligand>
        <name>ATP</name>
        <dbReference type="ChEBI" id="CHEBI:30616"/>
    </ligand>
</feature>
<evidence type="ECO:0000313" key="9">
    <source>
        <dbReference type="EMBL" id="EDQ92695.1"/>
    </source>
</evidence>
<dbReference type="PIRSF" id="PIRSF002583">
    <property type="entry name" value="Hsp90"/>
    <property type="match status" value="1"/>
</dbReference>
<evidence type="ECO:0000256" key="7">
    <source>
        <dbReference type="ARBA" id="ARBA00023186"/>
    </source>
</evidence>
<dbReference type="InterPro" id="IPR020575">
    <property type="entry name" value="Hsp90_N"/>
</dbReference>
<dbReference type="eggNOG" id="KOG0019">
    <property type="taxonomic scope" value="Eukaryota"/>
</dbReference>
<keyword evidence="4 8" id="KW-0547">Nucleotide-binding</keyword>
<dbReference type="PANTHER" id="PTHR11528">
    <property type="entry name" value="HEAT SHOCK PROTEIN 90 FAMILY MEMBER"/>
    <property type="match status" value="1"/>
</dbReference>
<feature type="binding site" evidence="8">
    <location>
        <position position="145"/>
    </location>
    <ligand>
        <name>ATP</name>
        <dbReference type="ChEBI" id="CHEBI:30616"/>
    </ligand>
</feature>
<dbReference type="GO" id="GO:0019901">
    <property type="term" value="F:protein kinase binding"/>
    <property type="evidence" value="ECO:0000318"/>
    <property type="project" value="GO_Central"/>
</dbReference>
<dbReference type="AlphaFoldDB" id="A9UR11"/>
<keyword evidence="7" id="KW-0143">Chaperone</keyword>
<evidence type="ECO:0000256" key="5">
    <source>
        <dbReference type="ARBA" id="ARBA00022840"/>
    </source>
</evidence>
<dbReference type="InterPro" id="IPR001404">
    <property type="entry name" value="Hsp90_fam"/>
</dbReference>
<evidence type="ECO:0000313" key="10">
    <source>
        <dbReference type="Proteomes" id="UP000001357"/>
    </source>
</evidence>
<dbReference type="InterPro" id="IPR037196">
    <property type="entry name" value="HSP90_C"/>
</dbReference>
<proteinExistence type="inferred from homology"/>
<name>A9UR11_MONBE</name>
<comment type="subcellular location">
    <subcellularLocation>
        <location evidence="1">Cytoplasm</location>
    </subcellularLocation>
</comment>
<dbReference type="GeneID" id="5888081"/>
<dbReference type="InParanoid" id="A9UR11"/>
<feature type="binding site" evidence="8">
    <location>
        <begin position="152"/>
        <end position="153"/>
    </location>
    <ligand>
        <name>ATP</name>
        <dbReference type="ChEBI" id="CHEBI:30616"/>
    </ligand>
</feature>
<keyword evidence="5 8" id="KW-0067">ATP-binding</keyword>
<dbReference type="Proteomes" id="UP000001357">
    <property type="component" value="Unassembled WGS sequence"/>
</dbReference>
<dbReference type="InterPro" id="IPR036890">
    <property type="entry name" value="HATPase_C_sf"/>
</dbReference>
<evidence type="ECO:0000256" key="4">
    <source>
        <dbReference type="ARBA" id="ARBA00022741"/>
    </source>
</evidence>
<dbReference type="KEGG" id="mbr:MONBRDRAFT_31056"/>
<feature type="binding site" evidence="8">
    <location>
        <position position="381"/>
    </location>
    <ligand>
        <name>ATP</name>
        <dbReference type="ChEBI" id="CHEBI:30616"/>
    </ligand>
</feature>
<evidence type="ECO:0008006" key="11">
    <source>
        <dbReference type="Google" id="ProtNLM"/>
    </source>
</evidence>
<feature type="binding site" evidence="8">
    <location>
        <position position="90"/>
    </location>
    <ligand>
        <name>ATP</name>
        <dbReference type="ChEBI" id="CHEBI:30616"/>
    </ligand>
</feature>
<dbReference type="SUPFAM" id="SSF110942">
    <property type="entry name" value="HSP90 C-terminal domain"/>
    <property type="match status" value="1"/>
</dbReference>
<dbReference type="FunFam" id="3.30.565.10:FF:000009">
    <property type="entry name" value="Molecular chaperone HtpG"/>
    <property type="match status" value="1"/>
</dbReference>
<feature type="binding site" evidence="8">
    <location>
        <position position="137"/>
    </location>
    <ligand>
        <name>ATP</name>
        <dbReference type="ChEBI" id="CHEBI:30616"/>
    </ligand>
</feature>
<keyword evidence="3" id="KW-0963">Cytoplasm</keyword>
<dbReference type="OMA" id="DHTQQNE"/>
<dbReference type="GO" id="GO:0051082">
    <property type="term" value="F:unfolded protein binding"/>
    <property type="evidence" value="ECO:0000318"/>
    <property type="project" value="GO_Central"/>
</dbReference>
<dbReference type="RefSeq" id="XP_001742457.1">
    <property type="nucleotide sequence ID" value="XM_001742405.1"/>
</dbReference>
<feature type="binding site" evidence="8">
    <location>
        <position position="132"/>
    </location>
    <ligand>
        <name>ATP</name>
        <dbReference type="ChEBI" id="CHEBI:30616"/>
    </ligand>
</feature>
<dbReference type="Pfam" id="PF13589">
    <property type="entry name" value="HATPase_c_3"/>
    <property type="match status" value="1"/>
</dbReference>
<dbReference type="PRINTS" id="PR00775">
    <property type="entry name" value="HEATSHOCK90"/>
</dbReference>